<evidence type="ECO:0000256" key="1">
    <source>
        <dbReference type="SAM" id="Phobius"/>
    </source>
</evidence>
<gene>
    <name evidence="2" type="ORF">TCM_012008</name>
</gene>
<name>A0A061FTH9_THECC</name>
<feature type="transmembrane region" description="Helical" evidence="1">
    <location>
        <begin position="45"/>
        <end position="75"/>
    </location>
</feature>
<sequence>MKTKRLRNESSAFLGPKRYVRYVELLMIFAGGGQYSSMASRLNCLLFALFLCSSSIQISLEIIYILPFLITFFVVNDLI</sequence>
<dbReference type="InParanoid" id="A0A061FTH9"/>
<dbReference type="AlphaFoldDB" id="A0A061FTH9"/>
<organism evidence="2 3">
    <name type="scientific">Theobroma cacao</name>
    <name type="common">Cacao</name>
    <name type="synonym">Cocoa</name>
    <dbReference type="NCBI Taxonomy" id="3641"/>
    <lineage>
        <taxon>Eukaryota</taxon>
        <taxon>Viridiplantae</taxon>
        <taxon>Streptophyta</taxon>
        <taxon>Embryophyta</taxon>
        <taxon>Tracheophyta</taxon>
        <taxon>Spermatophyta</taxon>
        <taxon>Magnoliopsida</taxon>
        <taxon>eudicotyledons</taxon>
        <taxon>Gunneridae</taxon>
        <taxon>Pentapetalae</taxon>
        <taxon>rosids</taxon>
        <taxon>malvids</taxon>
        <taxon>Malvales</taxon>
        <taxon>Malvaceae</taxon>
        <taxon>Byttnerioideae</taxon>
        <taxon>Theobroma</taxon>
    </lineage>
</organism>
<protein>
    <submittedName>
        <fullName evidence="2">Uncharacterized protein</fullName>
    </submittedName>
</protein>
<feature type="transmembrane region" description="Helical" evidence="1">
    <location>
        <begin position="20"/>
        <end position="39"/>
    </location>
</feature>
<keyword evidence="1" id="KW-0812">Transmembrane</keyword>
<dbReference type="Gramene" id="EOY20650">
    <property type="protein sequence ID" value="EOY20650"/>
    <property type="gene ID" value="TCM_012008"/>
</dbReference>
<dbReference type="EMBL" id="CM001881">
    <property type="protein sequence ID" value="EOY20650.1"/>
    <property type="molecule type" value="Genomic_DNA"/>
</dbReference>
<evidence type="ECO:0000313" key="3">
    <source>
        <dbReference type="Proteomes" id="UP000026915"/>
    </source>
</evidence>
<keyword evidence="3" id="KW-1185">Reference proteome</keyword>
<reference evidence="2 3" key="1">
    <citation type="journal article" date="2013" name="Genome Biol.">
        <title>The genome sequence of the most widely cultivated cacao type and its use to identify candidate genes regulating pod color.</title>
        <authorList>
            <person name="Motamayor J.C."/>
            <person name="Mockaitis K."/>
            <person name="Schmutz J."/>
            <person name="Haiminen N."/>
            <person name="Iii D.L."/>
            <person name="Cornejo O."/>
            <person name="Findley S.D."/>
            <person name="Zheng P."/>
            <person name="Utro F."/>
            <person name="Royaert S."/>
            <person name="Saski C."/>
            <person name="Jenkins J."/>
            <person name="Podicheti R."/>
            <person name="Zhao M."/>
            <person name="Scheffler B.E."/>
            <person name="Stack J.C."/>
            <person name="Feltus F.A."/>
            <person name="Mustiga G.M."/>
            <person name="Amores F."/>
            <person name="Phillips W."/>
            <person name="Marelli J.P."/>
            <person name="May G.D."/>
            <person name="Shapiro H."/>
            <person name="Ma J."/>
            <person name="Bustamante C.D."/>
            <person name="Schnell R.J."/>
            <person name="Main D."/>
            <person name="Gilbert D."/>
            <person name="Parida L."/>
            <person name="Kuhn D.N."/>
        </authorList>
    </citation>
    <scope>NUCLEOTIDE SEQUENCE [LARGE SCALE GENOMIC DNA]</scope>
    <source>
        <strain evidence="3">cv. Matina 1-6</strain>
    </source>
</reference>
<proteinExistence type="predicted"/>
<evidence type="ECO:0000313" key="2">
    <source>
        <dbReference type="EMBL" id="EOY20650.1"/>
    </source>
</evidence>
<keyword evidence="1" id="KW-1133">Transmembrane helix</keyword>
<keyword evidence="1" id="KW-0472">Membrane</keyword>
<dbReference type="HOGENOM" id="CLU_2610839_0_0_1"/>
<accession>A0A061FTH9</accession>
<dbReference type="Proteomes" id="UP000026915">
    <property type="component" value="Chromosome 3"/>
</dbReference>